<dbReference type="EMBL" id="CM046392">
    <property type="protein sequence ID" value="KAI8556275.1"/>
    <property type="molecule type" value="Genomic_DNA"/>
</dbReference>
<accession>A0ACC0NSN3</accession>
<organism evidence="1 2">
    <name type="scientific">Rhododendron molle</name>
    <name type="common">Chinese azalea</name>
    <name type="synonym">Azalea mollis</name>
    <dbReference type="NCBI Taxonomy" id="49168"/>
    <lineage>
        <taxon>Eukaryota</taxon>
        <taxon>Viridiplantae</taxon>
        <taxon>Streptophyta</taxon>
        <taxon>Embryophyta</taxon>
        <taxon>Tracheophyta</taxon>
        <taxon>Spermatophyta</taxon>
        <taxon>Magnoliopsida</taxon>
        <taxon>eudicotyledons</taxon>
        <taxon>Gunneridae</taxon>
        <taxon>Pentapetalae</taxon>
        <taxon>asterids</taxon>
        <taxon>Ericales</taxon>
        <taxon>Ericaceae</taxon>
        <taxon>Ericoideae</taxon>
        <taxon>Rhodoreae</taxon>
        <taxon>Rhododendron</taxon>
    </lineage>
</organism>
<reference evidence="1" key="1">
    <citation type="submission" date="2022-02" db="EMBL/GenBank/DDBJ databases">
        <title>Plant Genome Project.</title>
        <authorList>
            <person name="Zhang R.-G."/>
        </authorList>
    </citation>
    <scope>NUCLEOTIDE SEQUENCE</scope>
    <source>
        <strain evidence="1">AT1</strain>
    </source>
</reference>
<name>A0ACC0NSN3_RHOML</name>
<evidence type="ECO:0000313" key="2">
    <source>
        <dbReference type="Proteomes" id="UP001062846"/>
    </source>
</evidence>
<comment type="caution">
    <text evidence="1">The sequence shown here is derived from an EMBL/GenBank/DDBJ whole genome shotgun (WGS) entry which is preliminary data.</text>
</comment>
<keyword evidence="2" id="KW-1185">Reference proteome</keyword>
<evidence type="ECO:0000313" key="1">
    <source>
        <dbReference type="EMBL" id="KAI8556275.1"/>
    </source>
</evidence>
<dbReference type="Proteomes" id="UP001062846">
    <property type="component" value="Chromosome 5"/>
</dbReference>
<protein>
    <submittedName>
        <fullName evidence="1">Uncharacterized protein</fullName>
    </submittedName>
</protein>
<proteinExistence type="predicted"/>
<sequence>MSSFNVLSAINVFSFSQWKFAVLSLGRPEYLLDSDIVCNRVQRRDDVRAWEQYLGLEHSDTVPERLKEGNQLFQSVPKKSYAANQVRNFSSHAS</sequence>
<gene>
    <name evidence="1" type="ORF">RHMOL_Rhmol05G0240000</name>
</gene>